<evidence type="ECO:0000256" key="1">
    <source>
        <dbReference type="ARBA" id="ARBA00023015"/>
    </source>
</evidence>
<evidence type="ECO:0000256" key="3">
    <source>
        <dbReference type="ARBA" id="ARBA00023163"/>
    </source>
</evidence>
<dbReference type="Pfam" id="PF00392">
    <property type="entry name" value="GntR"/>
    <property type="match status" value="1"/>
</dbReference>
<dbReference type="Pfam" id="PF07729">
    <property type="entry name" value="FCD"/>
    <property type="match status" value="1"/>
</dbReference>
<dbReference type="SUPFAM" id="SSF46785">
    <property type="entry name" value="Winged helix' DNA-binding domain"/>
    <property type="match status" value="1"/>
</dbReference>
<accession>A0A0E2H7N4</accession>
<dbReference type="Gene3D" id="1.10.10.10">
    <property type="entry name" value="Winged helix-like DNA-binding domain superfamily/Winged helix DNA-binding domain"/>
    <property type="match status" value="1"/>
</dbReference>
<dbReference type="GO" id="GO:0003700">
    <property type="term" value="F:DNA-binding transcription factor activity"/>
    <property type="evidence" value="ECO:0007669"/>
    <property type="project" value="InterPro"/>
</dbReference>
<dbReference type="PROSITE" id="PS50949">
    <property type="entry name" value="HTH_GNTR"/>
    <property type="match status" value="1"/>
</dbReference>
<dbReference type="SMART" id="SM00345">
    <property type="entry name" value="HTH_GNTR"/>
    <property type="match status" value="1"/>
</dbReference>
<gene>
    <name evidence="5" type="ORF">HMPREF1090_03161</name>
</gene>
<reference evidence="5 6" key="1">
    <citation type="submission" date="2013-01" db="EMBL/GenBank/DDBJ databases">
        <title>The Genome Sequence of Clostridium clostridioforme 90A8.</title>
        <authorList>
            <consortium name="The Broad Institute Genome Sequencing Platform"/>
            <person name="Earl A."/>
            <person name="Ward D."/>
            <person name="Feldgarden M."/>
            <person name="Gevers D."/>
            <person name="Courvalin P."/>
            <person name="Lambert T."/>
            <person name="Walker B."/>
            <person name="Young S.K."/>
            <person name="Zeng Q."/>
            <person name="Gargeya S."/>
            <person name="Fitzgerald M."/>
            <person name="Haas B."/>
            <person name="Abouelleil A."/>
            <person name="Alvarado L."/>
            <person name="Arachchi H.M."/>
            <person name="Berlin A.M."/>
            <person name="Chapman S.B."/>
            <person name="Dewar J."/>
            <person name="Goldberg J."/>
            <person name="Griggs A."/>
            <person name="Gujja S."/>
            <person name="Hansen M."/>
            <person name="Howarth C."/>
            <person name="Imamovic A."/>
            <person name="Larimer J."/>
            <person name="McCowan C."/>
            <person name="Murphy C."/>
            <person name="Neiman D."/>
            <person name="Pearson M."/>
            <person name="Priest M."/>
            <person name="Roberts A."/>
            <person name="Saif S."/>
            <person name="Shea T."/>
            <person name="Sisk P."/>
            <person name="Sykes S."/>
            <person name="Wortman J."/>
            <person name="Nusbaum C."/>
            <person name="Birren B."/>
        </authorList>
    </citation>
    <scope>NUCLEOTIDE SEQUENCE [LARGE SCALE GENOMIC DNA]</scope>
    <source>
        <strain evidence="5 6">90A8</strain>
    </source>
</reference>
<organism evidence="5 6">
    <name type="scientific">[Clostridium] clostridioforme 90A8</name>
    <dbReference type="NCBI Taxonomy" id="999408"/>
    <lineage>
        <taxon>Bacteria</taxon>
        <taxon>Bacillati</taxon>
        <taxon>Bacillota</taxon>
        <taxon>Clostridia</taxon>
        <taxon>Lachnospirales</taxon>
        <taxon>Lachnospiraceae</taxon>
        <taxon>Enterocloster</taxon>
    </lineage>
</organism>
<dbReference type="SMART" id="SM00895">
    <property type="entry name" value="FCD"/>
    <property type="match status" value="1"/>
</dbReference>
<dbReference type="Gene3D" id="1.20.120.530">
    <property type="entry name" value="GntR ligand-binding domain-like"/>
    <property type="match status" value="1"/>
</dbReference>
<dbReference type="RefSeq" id="WP_002584631.1">
    <property type="nucleotide sequence ID" value="NZ_KB850978.1"/>
</dbReference>
<evidence type="ECO:0000313" key="5">
    <source>
        <dbReference type="EMBL" id="ENZ12882.1"/>
    </source>
</evidence>
<dbReference type="Proteomes" id="UP000013085">
    <property type="component" value="Unassembled WGS sequence"/>
</dbReference>
<dbReference type="PANTHER" id="PTHR43537:SF5">
    <property type="entry name" value="UXU OPERON TRANSCRIPTIONAL REGULATOR"/>
    <property type="match status" value="1"/>
</dbReference>
<keyword evidence="1" id="KW-0805">Transcription regulation</keyword>
<evidence type="ECO:0000259" key="4">
    <source>
        <dbReference type="PROSITE" id="PS50949"/>
    </source>
</evidence>
<dbReference type="InterPro" id="IPR000524">
    <property type="entry name" value="Tscrpt_reg_HTH_GntR"/>
</dbReference>
<feature type="domain" description="HTH gntR-type" evidence="4">
    <location>
        <begin position="6"/>
        <end position="73"/>
    </location>
</feature>
<dbReference type="PATRIC" id="fig|999408.3.peg.3421"/>
<dbReference type="HOGENOM" id="CLU_017584_5_2_9"/>
<evidence type="ECO:0000256" key="2">
    <source>
        <dbReference type="ARBA" id="ARBA00023125"/>
    </source>
</evidence>
<dbReference type="GeneID" id="57964250"/>
<proteinExistence type="predicted"/>
<dbReference type="PANTHER" id="PTHR43537">
    <property type="entry name" value="TRANSCRIPTIONAL REGULATOR, GNTR FAMILY"/>
    <property type="match status" value="1"/>
</dbReference>
<sequence length="216" mass="25346">MMKTKKTLKETVVEGIYREIEEGIYKPNDIIHEGEIMEKYAMSKSPVREALIELCKDNVLKSIPRVGYQVVPVTLKEILDLLEFRIDVETGNLRRLCQRITPEQIEHLRQLDTITKDNHERRVAIHWNRNTDFHLKLCEMGGNGYICDVIAAALQKSCSYISQYFQTAWKKNAESNSFYHREIIEALEKRDTERAVEMLQKDILNVKEQIQENYSL</sequence>
<dbReference type="InterPro" id="IPR036388">
    <property type="entry name" value="WH-like_DNA-bd_sf"/>
</dbReference>
<dbReference type="GO" id="GO:0003677">
    <property type="term" value="F:DNA binding"/>
    <property type="evidence" value="ECO:0007669"/>
    <property type="project" value="UniProtKB-KW"/>
</dbReference>
<keyword evidence="2" id="KW-0238">DNA-binding</keyword>
<dbReference type="InterPro" id="IPR036390">
    <property type="entry name" value="WH_DNA-bd_sf"/>
</dbReference>
<dbReference type="InterPro" id="IPR011711">
    <property type="entry name" value="GntR_C"/>
</dbReference>
<evidence type="ECO:0000313" key="6">
    <source>
        <dbReference type="Proteomes" id="UP000013085"/>
    </source>
</evidence>
<keyword evidence="3" id="KW-0804">Transcription</keyword>
<dbReference type="AlphaFoldDB" id="A0A0E2H7N4"/>
<dbReference type="InterPro" id="IPR008920">
    <property type="entry name" value="TF_FadR/GntR_C"/>
</dbReference>
<dbReference type="EMBL" id="AGYR01000036">
    <property type="protein sequence ID" value="ENZ12882.1"/>
    <property type="molecule type" value="Genomic_DNA"/>
</dbReference>
<name>A0A0E2H7N4_9FIRM</name>
<dbReference type="SUPFAM" id="SSF48008">
    <property type="entry name" value="GntR ligand-binding domain-like"/>
    <property type="match status" value="1"/>
</dbReference>
<comment type="caution">
    <text evidence="5">The sequence shown here is derived from an EMBL/GenBank/DDBJ whole genome shotgun (WGS) entry which is preliminary data.</text>
</comment>
<protein>
    <recommendedName>
        <fullName evidence="4">HTH gntR-type domain-containing protein</fullName>
    </recommendedName>
</protein>